<evidence type="ECO:0000313" key="1">
    <source>
        <dbReference type="EMBL" id="KAH8002204.1"/>
    </source>
</evidence>
<keyword evidence="2" id="KW-1185">Reference proteome</keyword>
<name>A0ACB8F9W6_9SAUR</name>
<dbReference type="Proteomes" id="UP000827872">
    <property type="component" value="Linkage Group LG08"/>
</dbReference>
<sequence>MCETPLRNVTSSSYFLISQPRPTFSQNADGAGKEPDQASRAAVGPLTSAMVLIKEYRVILPVSVEEYQVGQLYSVAEASKNETGGGEGVEVLVNESYKCDGECGQYMHKIYHLQCKVPPFVKMVAPEGALNIHEKAWNAYPYCRTVITNEYMKDDLPQTLDAPEAEMSKFSSQKS</sequence>
<gene>
    <name evidence="1" type="ORF">K3G42_021179</name>
</gene>
<accession>A0ACB8F9W6</accession>
<proteinExistence type="predicted"/>
<dbReference type="EMBL" id="CM037621">
    <property type="protein sequence ID" value="KAH8002204.1"/>
    <property type="molecule type" value="Genomic_DNA"/>
</dbReference>
<comment type="caution">
    <text evidence="1">The sequence shown here is derived from an EMBL/GenBank/DDBJ whole genome shotgun (WGS) entry which is preliminary data.</text>
</comment>
<protein>
    <submittedName>
        <fullName evidence="1">Uncharacterized protein</fullName>
    </submittedName>
</protein>
<evidence type="ECO:0000313" key="2">
    <source>
        <dbReference type="Proteomes" id="UP000827872"/>
    </source>
</evidence>
<reference evidence="1" key="1">
    <citation type="submission" date="2021-08" db="EMBL/GenBank/DDBJ databases">
        <title>The first chromosome-level gecko genome reveals the dynamic sex chromosomes of Neotropical dwarf geckos (Sphaerodactylidae: Sphaerodactylus).</title>
        <authorList>
            <person name="Pinto B.J."/>
            <person name="Keating S.E."/>
            <person name="Gamble T."/>
        </authorList>
    </citation>
    <scope>NUCLEOTIDE SEQUENCE</scope>
    <source>
        <strain evidence="1">TG3544</strain>
    </source>
</reference>
<organism evidence="1 2">
    <name type="scientific">Sphaerodactylus townsendi</name>
    <dbReference type="NCBI Taxonomy" id="933632"/>
    <lineage>
        <taxon>Eukaryota</taxon>
        <taxon>Metazoa</taxon>
        <taxon>Chordata</taxon>
        <taxon>Craniata</taxon>
        <taxon>Vertebrata</taxon>
        <taxon>Euteleostomi</taxon>
        <taxon>Lepidosauria</taxon>
        <taxon>Squamata</taxon>
        <taxon>Bifurcata</taxon>
        <taxon>Gekkota</taxon>
        <taxon>Sphaerodactylidae</taxon>
        <taxon>Sphaerodactylus</taxon>
    </lineage>
</organism>